<dbReference type="Pfam" id="PF05649">
    <property type="entry name" value="Peptidase_M13_N"/>
    <property type="match status" value="1"/>
</dbReference>
<dbReference type="Gene3D" id="3.40.390.10">
    <property type="entry name" value="Collagenase (Catalytic Domain)"/>
    <property type="match status" value="1"/>
</dbReference>
<evidence type="ECO:0000259" key="9">
    <source>
        <dbReference type="Pfam" id="PF05649"/>
    </source>
</evidence>
<keyword evidence="11" id="KW-1185">Reference proteome</keyword>
<dbReference type="InterPro" id="IPR008753">
    <property type="entry name" value="Peptidase_M13_N"/>
</dbReference>
<feature type="non-terminal residue" evidence="10">
    <location>
        <position position="1"/>
    </location>
</feature>
<dbReference type="InterPro" id="IPR042089">
    <property type="entry name" value="Peptidase_M13_dom_2"/>
</dbReference>
<dbReference type="GO" id="GO:0016485">
    <property type="term" value="P:protein processing"/>
    <property type="evidence" value="ECO:0007669"/>
    <property type="project" value="TreeGrafter"/>
</dbReference>
<dbReference type="Gene3D" id="1.10.1380.10">
    <property type="entry name" value="Neutral endopeptidase , domain2"/>
    <property type="match status" value="1"/>
</dbReference>
<feature type="domain" description="Peptidase M13 N-terminal" evidence="9">
    <location>
        <begin position="13"/>
        <end position="321"/>
    </location>
</feature>
<dbReference type="InterPro" id="IPR024079">
    <property type="entry name" value="MetalloPept_cat_dom_sf"/>
</dbReference>
<dbReference type="GO" id="GO:0046872">
    <property type="term" value="F:metal ion binding"/>
    <property type="evidence" value="ECO:0007669"/>
    <property type="project" value="UniProtKB-KW"/>
</dbReference>
<evidence type="ECO:0000313" key="11">
    <source>
        <dbReference type="Proteomes" id="UP001177023"/>
    </source>
</evidence>
<dbReference type="AlphaFoldDB" id="A0AA36CUF5"/>
<accession>A0AA36CUF5</accession>
<proteinExistence type="inferred from homology"/>
<evidence type="ECO:0000256" key="5">
    <source>
        <dbReference type="ARBA" id="ARBA00022801"/>
    </source>
</evidence>
<comment type="caution">
    <text evidence="10">The sequence shown here is derived from an EMBL/GenBank/DDBJ whole genome shotgun (WGS) entry which is preliminary data.</text>
</comment>
<dbReference type="GO" id="GO:0005886">
    <property type="term" value="C:plasma membrane"/>
    <property type="evidence" value="ECO:0007669"/>
    <property type="project" value="TreeGrafter"/>
</dbReference>
<evidence type="ECO:0000256" key="6">
    <source>
        <dbReference type="ARBA" id="ARBA00022833"/>
    </source>
</evidence>
<keyword evidence="5" id="KW-0378">Hydrolase</keyword>
<comment type="cofactor">
    <cofactor evidence="1">
        <name>Zn(2+)</name>
        <dbReference type="ChEBI" id="CHEBI:29105"/>
    </cofactor>
</comment>
<evidence type="ECO:0000256" key="1">
    <source>
        <dbReference type="ARBA" id="ARBA00001947"/>
    </source>
</evidence>
<keyword evidence="7" id="KW-0482">Metalloprotease</keyword>
<organism evidence="10 11">
    <name type="scientific">Mesorhabditis spiculigera</name>
    <dbReference type="NCBI Taxonomy" id="96644"/>
    <lineage>
        <taxon>Eukaryota</taxon>
        <taxon>Metazoa</taxon>
        <taxon>Ecdysozoa</taxon>
        <taxon>Nematoda</taxon>
        <taxon>Chromadorea</taxon>
        <taxon>Rhabditida</taxon>
        <taxon>Rhabditina</taxon>
        <taxon>Rhabditomorpha</taxon>
        <taxon>Rhabditoidea</taxon>
        <taxon>Rhabditidae</taxon>
        <taxon>Mesorhabditinae</taxon>
        <taxon>Mesorhabditis</taxon>
    </lineage>
</organism>
<reference evidence="10" key="1">
    <citation type="submission" date="2023-06" db="EMBL/GenBank/DDBJ databases">
        <authorList>
            <person name="Delattre M."/>
        </authorList>
    </citation>
    <scope>NUCLEOTIDE SEQUENCE</scope>
    <source>
        <strain evidence="10">AF72</strain>
    </source>
</reference>
<evidence type="ECO:0000256" key="4">
    <source>
        <dbReference type="ARBA" id="ARBA00022723"/>
    </source>
</evidence>
<dbReference type="InterPro" id="IPR000718">
    <property type="entry name" value="Peptidase_M13"/>
</dbReference>
<dbReference type="Proteomes" id="UP001177023">
    <property type="component" value="Unassembled WGS sequence"/>
</dbReference>
<dbReference type="EMBL" id="CATQJA010002628">
    <property type="protein sequence ID" value="CAJ0574166.1"/>
    <property type="molecule type" value="Genomic_DNA"/>
</dbReference>
<sequence length="475" mass="55731">MEAGRKFMDLCRSLDEKDFARDVQEYIKTLGPIPIINQQLQPGQKMPAITDSILKTSRNNYKVTFNERYHSHYQLIQMYLTFTPSVKLAFSDPKYIFGVEMRKLKNMTEADLRQRIVTGLASAAQLGFKPAESYDTTKLFDLFSRLKTFFDESHDIIPMPDVRAMLTMADLQELAPAYDWMHFVGSHFPKRLRAQLNDQTTVRLRGSRKRFAELSKIWLDTDRLVLQDFLFLNYIRDLRVTYQTRKKNSCEDRFIEHFFKLAEHLTLKYLRKKEVVAQTKALTEKIRASFHDLFDSNTWLHDETKKYLKAQLDDQEADIGYNANAVDLRRIDEMYEMVPFPENANTLTLMLFEERADWFRNDVTIDDDFPNPTKMTLAMMTAWNNGFGITIPIGYLTAPYFDEDWPLEFQYALMGSTIGHEFTHSYDMEEELPQPSHGNDTWKFVEKTQCLVDQFNNVIYENPRLNLTVQVKGLG</sequence>
<keyword evidence="4" id="KW-0479">Metal-binding</keyword>
<evidence type="ECO:0000256" key="2">
    <source>
        <dbReference type="ARBA" id="ARBA00007357"/>
    </source>
</evidence>
<evidence type="ECO:0000256" key="7">
    <source>
        <dbReference type="ARBA" id="ARBA00023049"/>
    </source>
</evidence>
<protein>
    <submittedName>
        <fullName evidence="10">Uncharacterized protein</fullName>
    </submittedName>
</protein>
<dbReference type="GO" id="GO:0004222">
    <property type="term" value="F:metalloendopeptidase activity"/>
    <property type="evidence" value="ECO:0007669"/>
    <property type="project" value="InterPro"/>
</dbReference>
<dbReference type="SUPFAM" id="SSF55486">
    <property type="entry name" value="Metalloproteases ('zincins'), catalytic domain"/>
    <property type="match status" value="1"/>
</dbReference>
<gene>
    <name evidence="10" type="ORF">MSPICULIGERA_LOCUS12506</name>
</gene>
<dbReference type="Pfam" id="PF01431">
    <property type="entry name" value="Peptidase_M13"/>
    <property type="match status" value="1"/>
</dbReference>
<keyword evidence="3" id="KW-0645">Protease</keyword>
<dbReference type="PANTHER" id="PTHR11733:SF167">
    <property type="entry name" value="FI17812P1-RELATED"/>
    <property type="match status" value="1"/>
</dbReference>
<name>A0AA36CUF5_9BILA</name>
<evidence type="ECO:0000313" key="10">
    <source>
        <dbReference type="EMBL" id="CAJ0574166.1"/>
    </source>
</evidence>
<evidence type="ECO:0000256" key="3">
    <source>
        <dbReference type="ARBA" id="ARBA00022670"/>
    </source>
</evidence>
<feature type="domain" description="Peptidase M13 C-terminal" evidence="8">
    <location>
        <begin position="386"/>
        <end position="461"/>
    </location>
</feature>
<dbReference type="PANTHER" id="PTHR11733">
    <property type="entry name" value="ZINC METALLOPROTEASE FAMILY M13 NEPRILYSIN-RELATED"/>
    <property type="match status" value="1"/>
</dbReference>
<comment type="similarity">
    <text evidence="2">Belongs to the peptidase M13 family.</text>
</comment>
<dbReference type="InterPro" id="IPR018497">
    <property type="entry name" value="Peptidase_M13_C"/>
</dbReference>
<dbReference type="PROSITE" id="PS51885">
    <property type="entry name" value="NEPRILYSIN"/>
    <property type="match status" value="1"/>
</dbReference>
<keyword evidence="6" id="KW-0862">Zinc</keyword>
<evidence type="ECO:0000259" key="8">
    <source>
        <dbReference type="Pfam" id="PF01431"/>
    </source>
</evidence>